<feature type="region of interest" description="Disordered" evidence="1">
    <location>
        <begin position="480"/>
        <end position="511"/>
    </location>
</feature>
<protein>
    <submittedName>
        <fullName evidence="2">Uncharacterized protein</fullName>
    </submittedName>
</protein>
<comment type="caution">
    <text evidence="2">The sequence shown here is derived from an EMBL/GenBank/DDBJ whole genome shotgun (WGS) entry which is preliminary data.</text>
</comment>
<dbReference type="Proteomes" id="UP000283509">
    <property type="component" value="Unassembled WGS sequence"/>
</dbReference>
<evidence type="ECO:0000313" key="2">
    <source>
        <dbReference type="EMBL" id="ROT84756.1"/>
    </source>
</evidence>
<feature type="region of interest" description="Disordered" evidence="1">
    <location>
        <begin position="74"/>
        <end position="221"/>
    </location>
</feature>
<dbReference type="AlphaFoldDB" id="A0A423U7T6"/>
<proteinExistence type="predicted"/>
<feature type="compositionally biased region" description="Low complexity" evidence="1">
    <location>
        <begin position="165"/>
        <end position="190"/>
    </location>
</feature>
<dbReference type="EMBL" id="QCYY01000503">
    <property type="protein sequence ID" value="ROT84756.1"/>
    <property type="molecule type" value="Genomic_DNA"/>
</dbReference>
<feature type="compositionally biased region" description="Polar residues" evidence="1">
    <location>
        <begin position="201"/>
        <end position="215"/>
    </location>
</feature>
<feature type="compositionally biased region" description="Polar residues" evidence="1">
    <location>
        <begin position="277"/>
        <end position="287"/>
    </location>
</feature>
<feature type="compositionally biased region" description="Basic and acidic residues" evidence="1">
    <location>
        <begin position="125"/>
        <end position="140"/>
    </location>
</feature>
<accession>A0A423U7T6</accession>
<feature type="region of interest" description="Disordered" evidence="1">
    <location>
        <begin position="236"/>
        <end position="291"/>
    </location>
</feature>
<feature type="compositionally biased region" description="Low complexity" evidence="1">
    <location>
        <begin position="488"/>
        <end position="511"/>
    </location>
</feature>
<keyword evidence="3" id="KW-1185">Reference proteome</keyword>
<name>A0A423U7T6_PENVA</name>
<sequence length="511" mass="54856">MTHIVLPSIGCFRDQREVMPSRFRSHSPRLLRPAPDPRRYNFSWNERKIVNNDLRYLEDLDIYVATPFPRLLPTDSPAVCTPSLSPRRQRRPQGRGRSDPLLLLKESPARGRLGVPEVVGGGPRDGTDAVGRRGPVERAVPEAAESEPEGVQLGEVGEAGEPKAESSQPPEAEPQAQSAQSSQSAEAAQPEQREAAGARESGQTQTPESLQSQAESPEADRVAVVAAADPVGGALVVGGHGRRAHLGHGDHERQGQRRARSAAAAPKISRRRHRESGASTRTRNSSADALGSSGSFSCARCSSAFCSSCVPSSFLRRVFGSCGHEKRGRRSRPYSLPLALSPFSLLLRLPSHFSPHVNSSFDFPTSSPLRLTSPLSPTLLTFPSYSPTLSTLPSSPCSLRSSPLAPLSPPPIPPALLFRLLFRPRLLSLPSSLVPSLLTSVSSLSPLLSSLFPPLFSFLFSSTPFPFLLPFPPSPDLSPSYHPPPLPSSSTPSSSLHLPPLPSSLLPPQTP</sequence>
<reference evidence="2 3" key="1">
    <citation type="submission" date="2018-04" db="EMBL/GenBank/DDBJ databases">
        <authorList>
            <person name="Zhang X."/>
            <person name="Yuan J."/>
            <person name="Li F."/>
            <person name="Xiang J."/>
        </authorList>
    </citation>
    <scope>NUCLEOTIDE SEQUENCE [LARGE SCALE GENOMIC DNA]</scope>
    <source>
        <tissue evidence="2">Muscle</tissue>
    </source>
</reference>
<evidence type="ECO:0000313" key="3">
    <source>
        <dbReference type="Proteomes" id="UP000283509"/>
    </source>
</evidence>
<reference evidence="2 3" key="2">
    <citation type="submission" date="2019-01" db="EMBL/GenBank/DDBJ databases">
        <title>The decoding of complex shrimp genome reveals the adaptation for benthos swimmer, frequently molting mechanism and breeding impact on genome.</title>
        <authorList>
            <person name="Sun Y."/>
            <person name="Gao Y."/>
            <person name="Yu Y."/>
        </authorList>
    </citation>
    <scope>NUCLEOTIDE SEQUENCE [LARGE SCALE GENOMIC DNA]</scope>
    <source>
        <tissue evidence="2">Muscle</tissue>
    </source>
</reference>
<organism evidence="2 3">
    <name type="scientific">Penaeus vannamei</name>
    <name type="common">Whiteleg shrimp</name>
    <name type="synonym">Litopenaeus vannamei</name>
    <dbReference type="NCBI Taxonomy" id="6689"/>
    <lineage>
        <taxon>Eukaryota</taxon>
        <taxon>Metazoa</taxon>
        <taxon>Ecdysozoa</taxon>
        <taxon>Arthropoda</taxon>
        <taxon>Crustacea</taxon>
        <taxon>Multicrustacea</taxon>
        <taxon>Malacostraca</taxon>
        <taxon>Eumalacostraca</taxon>
        <taxon>Eucarida</taxon>
        <taxon>Decapoda</taxon>
        <taxon>Dendrobranchiata</taxon>
        <taxon>Penaeoidea</taxon>
        <taxon>Penaeidae</taxon>
        <taxon>Penaeus</taxon>
    </lineage>
</organism>
<gene>
    <name evidence="2" type="ORF">C7M84_022057</name>
</gene>
<evidence type="ECO:0000256" key="1">
    <source>
        <dbReference type="SAM" id="MobiDB-lite"/>
    </source>
</evidence>